<dbReference type="OrthoDB" id="3556830at2759"/>
<protein>
    <submittedName>
        <fullName evidence="3">Related to RCR2 Endoplasmic reticulum membrane protein</fullName>
    </submittedName>
</protein>
<dbReference type="Proteomes" id="UP000184330">
    <property type="component" value="Unassembled WGS sequence"/>
</dbReference>
<dbReference type="GO" id="GO:0016192">
    <property type="term" value="P:vesicle-mediated transport"/>
    <property type="evidence" value="ECO:0007669"/>
    <property type="project" value="TreeGrafter"/>
</dbReference>
<dbReference type="InterPro" id="IPR020999">
    <property type="entry name" value="Chitin_synth_reg_RCR"/>
</dbReference>
<reference evidence="3 4" key="1">
    <citation type="submission" date="2016-03" db="EMBL/GenBank/DDBJ databases">
        <authorList>
            <person name="Ploux O."/>
        </authorList>
    </citation>
    <scope>NUCLEOTIDE SEQUENCE [LARGE SCALE GENOMIC DNA]</scope>
    <source>
        <strain evidence="3 4">UAMH 11012</strain>
    </source>
</reference>
<organism evidence="3 4">
    <name type="scientific">Phialocephala subalpina</name>
    <dbReference type="NCBI Taxonomy" id="576137"/>
    <lineage>
        <taxon>Eukaryota</taxon>
        <taxon>Fungi</taxon>
        <taxon>Dikarya</taxon>
        <taxon>Ascomycota</taxon>
        <taxon>Pezizomycotina</taxon>
        <taxon>Leotiomycetes</taxon>
        <taxon>Helotiales</taxon>
        <taxon>Mollisiaceae</taxon>
        <taxon>Phialocephala</taxon>
        <taxon>Phialocephala fortinii species complex</taxon>
    </lineage>
</organism>
<feature type="compositionally biased region" description="Polar residues" evidence="1">
    <location>
        <begin position="137"/>
        <end position="146"/>
    </location>
</feature>
<evidence type="ECO:0000313" key="4">
    <source>
        <dbReference type="Proteomes" id="UP000184330"/>
    </source>
</evidence>
<dbReference type="EMBL" id="FJOG01000061">
    <property type="protein sequence ID" value="CZR68877.1"/>
    <property type="molecule type" value="Genomic_DNA"/>
</dbReference>
<keyword evidence="2" id="KW-0812">Transmembrane</keyword>
<keyword evidence="2" id="KW-1133">Transmembrane helix</keyword>
<keyword evidence="4" id="KW-1185">Reference proteome</keyword>
<name>A0A1L7XV44_9HELO</name>
<dbReference type="AlphaFoldDB" id="A0A1L7XV44"/>
<evidence type="ECO:0000256" key="1">
    <source>
        <dbReference type="SAM" id="MobiDB-lite"/>
    </source>
</evidence>
<gene>
    <name evidence="3" type="ORF">PAC_18778</name>
</gene>
<proteinExistence type="predicted"/>
<feature type="transmembrane region" description="Helical" evidence="2">
    <location>
        <begin position="40"/>
        <end position="60"/>
    </location>
</feature>
<dbReference type="PANTHER" id="PTHR28187">
    <property type="entry name" value="PROTEIN RCR1-RELATED"/>
    <property type="match status" value="1"/>
</dbReference>
<evidence type="ECO:0000256" key="2">
    <source>
        <dbReference type="SAM" id="Phobius"/>
    </source>
</evidence>
<dbReference type="Pfam" id="PF12273">
    <property type="entry name" value="RCR"/>
    <property type="match status" value="1"/>
</dbReference>
<dbReference type="PANTHER" id="PTHR28187:SF1">
    <property type="entry name" value="PROTEIN RCR1-RELATED"/>
    <property type="match status" value="1"/>
</dbReference>
<feature type="region of interest" description="Disordered" evidence="1">
    <location>
        <begin position="130"/>
        <end position="171"/>
    </location>
</feature>
<keyword evidence="2" id="KW-0472">Membrane</keyword>
<accession>A0A1L7XV44</accession>
<sequence length="171" mass="19122">MAPADTQGSLAKRQNTINGDNGYNCDVFGCYSSWDNWGRWVALAVIIVAILLIAFLFSCFNNRRRRQRGAPPMYGTGWIPYGKPPPGHQQAYYNADANNYHPPPPYQGQQATGTTFNSNEGYYGHHQVYPQRENDIELQQPQSSYMPQRGGDPVYDAPQGPPPKKGDGVIR</sequence>
<evidence type="ECO:0000313" key="3">
    <source>
        <dbReference type="EMBL" id="CZR68877.1"/>
    </source>
</evidence>